<accession>A0A1I1U092</accession>
<reference evidence="2 3" key="1">
    <citation type="submission" date="2016-10" db="EMBL/GenBank/DDBJ databases">
        <authorList>
            <person name="Varghese N."/>
            <person name="Submissions S."/>
        </authorList>
    </citation>
    <scope>NUCLEOTIDE SEQUENCE [LARGE SCALE GENOMIC DNA]</scope>
    <source>
        <strain evidence="3">YIM D21,KCTC 23444,ACCC 10710</strain>
    </source>
</reference>
<name>A0A1I1U092_9RHOB</name>
<organism evidence="2 3">
    <name type="scientific">Roseivivax sediminis</name>
    <dbReference type="NCBI Taxonomy" id="936889"/>
    <lineage>
        <taxon>Bacteria</taxon>
        <taxon>Pseudomonadati</taxon>
        <taxon>Pseudomonadota</taxon>
        <taxon>Alphaproteobacteria</taxon>
        <taxon>Rhodobacterales</taxon>
        <taxon>Roseobacteraceae</taxon>
        <taxon>Roseivivax</taxon>
    </lineage>
</organism>
<dbReference type="AlphaFoldDB" id="A0A1I1U092"/>
<dbReference type="EMBL" id="FOMS01000002">
    <property type="protein sequence ID" value="SFD63028.1"/>
    <property type="molecule type" value="Genomic_DNA"/>
</dbReference>
<evidence type="ECO:0000256" key="1">
    <source>
        <dbReference type="SAM" id="SignalP"/>
    </source>
</evidence>
<feature type="signal peptide" evidence="1">
    <location>
        <begin position="1"/>
        <end position="19"/>
    </location>
</feature>
<dbReference type="RefSeq" id="WP_149754443.1">
    <property type="nucleotide sequence ID" value="NZ_FOMS01000002.1"/>
</dbReference>
<proteinExistence type="predicted"/>
<evidence type="ECO:0008006" key="4">
    <source>
        <dbReference type="Google" id="ProtNLM"/>
    </source>
</evidence>
<sequence>MPRILALIGFLAAASAAGAEPAASYDLLFKNGTLDEISREATLVYDRHVENSAKADAALRDTGRIALTFGEDQGVEIATLEFRQGDKYRTLGRFPASVGNPMIMYFYETVVRDMAETAGGSPFYIRNRVKEAMARPGNVTEGTAEWQGDEVAATTVTLTPFTEDPNRSEMAGFADLALTVTMSEEVPGWYLSLSAEAPGEGEAPLYASQMRLQEIDRAAEAEQ</sequence>
<evidence type="ECO:0000313" key="2">
    <source>
        <dbReference type="EMBL" id="SFD63028.1"/>
    </source>
</evidence>
<keyword evidence="3" id="KW-1185">Reference proteome</keyword>
<dbReference type="Proteomes" id="UP000325289">
    <property type="component" value="Unassembled WGS sequence"/>
</dbReference>
<feature type="chain" id="PRO_5009301850" description="DUF3108 domain-containing protein" evidence="1">
    <location>
        <begin position="20"/>
        <end position="223"/>
    </location>
</feature>
<keyword evidence="1" id="KW-0732">Signal</keyword>
<dbReference type="OrthoDB" id="5801444at2"/>
<gene>
    <name evidence="2" type="ORF">SAMN04515678_10217</name>
</gene>
<protein>
    <recommendedName>
        <fullName evidence="4">DUF3108 domain-containing protein</fullName>
    </recommendedName>
</protein>
<evidence type="ECO:0000313" key="3">
    <source>
        <dbReference type="Proteomes" id="UP000325289"/>
    </source>
</evidence>